<organism evidence="3 4">
    <name type="scientific">Plasmodium inui San Antonio 1</name>
    <dbReference type="NCBI Taxonomy" id="1237626"/>
    <lineage>
        <taxon>Eukaryota</taxon>
        <taxon>Sar</taxon>
        <taxon>Alveolata</taxon>
        <taxon>Apicomplexa</taxon>
        <taxon>Aconoidasida</taxon>
        <taxon>Haemosporida</taxon>
        <taxon>Plasmodiidae</taxon>
        <taxon>Plasmodium</taxon>
        <taxon>Plasmodium (Plasmodium)</taxon>
    </lineage>
</organism>
<feature type="region of interest" description="Disordered" evidence="1">
    <location>
        <begin position="1"/>
        <end position="25"/>
    </location>
</feature>
<gene>
    <name evidence="3" type="ORF">C922_05715</name>
</gene>
<sequence length="543" mass="60350">MGSIGEKEQKAGGPNSNEGASEQFLRRSKEEVLGSEVSISLYLVRAPVIFIRRHPNNPPKVKELKAQKKEQVWTPKEKQPEYCYDLSFKSHRSTRGVRGVSSWLNRWSDLVRNYMELKDGVDMKKFKSENNEGPLEWEDLLHSIVSRCINSAKGRSMNTEEDQYLGEADWDLWRGFVSQNAIIRCQDSAECQRMLFLVGCIMYWLWGRDIRIVNTDSGAYKKCEQLKLNLLKVSQQPRRWKWVSEKITLGPQELCQANTNFEDCRMYVLSIVLAVANQMREICPSCPMTGLDEIFNEQMFQLAPEGIYCPTKDPSQRLCLRSVAEGANGYVKVGQISSEPQVQEGETGGSKTSAQQKDIQKAASLNQGTGAGSVQNEAAIEEQVKTGPSGDYDAPGGHPSAHKANNLQKNDKDAPTGLPTPPSLVSQSNGSRRRQNSQTVGLQAKLGTDKGQIGEALGTEGVRSETNTMLQQQPTETSTPFQDTQGELEQTSSLGGTIGGTVAVGLSLIASAYGLYRIYLKPSRRRRKVPVEFPAAQVSYRKI</sequence>
<evidence type="ECO:0000256" key="2">
    <source>
        <dbReference type="SAM" id="Phobius"/>
    </source>
</evidence>
<reference evidence="3 4" key="1">
    <citation type="submission" date="2013-02" db="EMBL/GenBank/DDBJ databases">
        <title>The Genome Sequence of Plasmodium inui San Antonio 1.</title>
        <authorList>
            <consortium name="The Broad Institute Genome Sequencing Platform"/>
            <consortium name="The Broad Institute Genome Sequencing Center for Infectious Disease"/>
            <person name="Neafsey D."/>
            <person name="Cheeseman I."/>
            <person name="Volkman S."/>
            <person name="Adams J."/>
            <person name="Walker B."/>
            <person name="Young S.K."/>
            <person name="Zeng Q."/>
            <person name="Gargeya S."/>
            <person name="Fitzgerald M."/>
            <person name="Haas B."/>
            <person name="Abouelleil A."/>
            <person name="Alvarado L."/>
            <person name="Arachchi H.M."/>
            <person name="Berlin A.M."/>
            <person name="Chapman S.B."/>
            <person name="Dewar J."/>
            <person name="Goldberg J."/>
            <person name="Griggs A."/>
            <person name="Gujja S."/>
            <person name="Hansen M."/>
            <person name="Howarth C."/>
            <person name="Imamovic A."/>
            <person name="Larimer J."/>
            <person name="McCowan C."/>
            <person name="Murphy C."/>
            <person name="Neiman D."/>
            <person name="Pearson M."/>
            <person name="Priest M."/>
            <person name="Roberts A."/>
            <person name="Saif S."/>
            <person name="Shea T."/>
            <person name="Sisk P."/>
            <person name="Sykes S."/>
            <person name="Wortman J."/>
            <person name="Nusbaum C."/>
            <person name="Birren B."/>
        </authorList>
    </citation>
    <scope>NUCLEOTIDE SEQUENCE [LARGE SCALE GENOMIC DNA]</scope>
    <source>
        <strain evidence="3 4">San Antonio 1</strain>
    </source>
</reference>
<dbReference type="GeneID" id="20040989"/>
<evidence type="ECO:0000313" key="3">
    <source>
        <dbReference type="EMBL" id="EUD63902.1"/>
    </source>
</evidence>
<feature type="compositionally biased region" description="Polar residues" evidence="1">
    <location>
        <begin position="349"/>
        <end position="373"/>
    </location>
</feature>
<protein>
    <submittedName>
        <fullName evidence="3">Uncharacterized protein</fullName>
    </submittedName>
</protein>
<dbReference type="RefSeq" id="XP_008819508.1">
    <property type="nucleotide sequence ID" value="XM_008821286.1"/>
</dbReference>
<dbReference type="AlphaFoldDB" id="W6ZSK8"/>
<proteinExistence type="predicted"/>
<feature type="transmembrane region" description="Helical" evidence="2">
    <location>
        <begin position="498"/>
        <end position="519"/>
    </location>
</feature>
<keyword evidence="2" id="KW-0812">Transmembrane</keyword>
<feature type="region of interest" description="Disordered" evidence="1">
    <location>
        <begin position="335"/>
        <end position="373"/>
    </location>
</feature>
<dbReference type="EMBL" id="KI965607">
    <property type="protein sequence ID" value="EUD63902.1"/>
    <property type="molecule type" value="Genomic_DNA"/>
</dbReference>
<accession>W6ZSK8</accession>
<dbReference type="VEuPathDB" id="PlasmoDB:C922_05715"/>
<keyword evidence="2" id="KW-0472">Membrane</keyword>
<keyword evidence="2" id="KW-1133">Transmembrane helix</keyword>
<dbReference type="Proteomes" id="UP000030640">
    <property type="component" value="Unassembled WGS sequence"/>
</dbReference>
<feature type="compositionally biased region" description="Polar residues" evidence="1">
    <location>
        <begin position="464"/>
        <end position="484"/>
    </location>
</feature>
<name>W6ZSK8_9APIC</name>
<evidence type="ECO:0000313" key="4">
    <source>
        <dbReference type="Proteomes" id="UP000030640"/>
    </source>
</evidence>
<keyword evidence="4" id="KW-1185">Reference proteome</keyword>
<feature type="compositionally biased region" description="Basic and acidic residues" evidence="1">
    <location>
        <begin position="1"/>
        <end position="10"/>
    </location>
</feature>
<feature type="region of interest" description="Disordered" evidence="1">
    <location>
        <begin position="386"/>
        <end position="484"/>
    </location>
</feature>
<evidence type="ECO:0000256" key="1">
    <source>
        <dbReference type="SAM" id="MobiDB-lite"/>
    </source>
</evidence>